<evidence type="ECO:0000259" key="1">
    <source>
        <dbReference type="Pfam" id="PF13358"/>
    </source>
</evidence>
<dbReference type="InterPro" id="IPR036397">
    <property type="entry name" value="RNaseH_sf"/>
</dbReference>
<reference evidence="2" key="2">
    <citation type="submission" date="2025-08" db="UniProtKB">
        <authorList>
            <consortium name="Ensembl"/>
        </authorList>
    </citation>
    <scope>IDENTIFICATION</scope>
</reference>
<dbReference type="Gene3D" id="3.30.420.10">
    <property type="entry name" value="Ribonuclease H-like superfamily/Ribonuclease H"/>
    <property type="match status" value="1"/>
</dbReference>
<dbReference type="Ensembl" id="ENSHHUT00000039919.1">
    <property type="protein sequence ID" value="ENSHHUP00000038403.1"/>
    <property type="gene ID" value="ENSHHUG00000023980.1"/>
</dbReference>
<dbReference type="AlphaFoldDB" id="A0A4W5MKP2"/>
<dbReference type="GO" id="GO:0003676">
    <property type="term" value="F:nucleic acid binding"/>
    <property type="evidence" value="ECO:0007669"/>
    <property type="project" value="InterPro"/>
</dbReference>
<feature type="domain" description="Tc1-like transposase DDE" evidence="1">
    <location>
        <begin position="21"/>
        <end position="77"/>
    </location>
</feature>
<dbReference type="GeneTree" id="ENSGT01120000271870"/>
<reference evidence="3" key="1">
    <citation type="submission" date="2018-06" db="EMBL/GenBank/DDBJ databases">
        <title>Genome assembly of Danube salmon.</title>
        <authorList>
            <person name="Macqueen D.J."/>
            <person name="Gundappa M.K."/>
        </authorList>
    </citation>
    <scope>NUCLEOTIDE SEQUENCE [LARGE SCALE GENOMIC DNA]</scope>
</reference>
<keyword evidence="3" id="KW-1185">Reference proteome</keyword>
<reference evidence="2" key="3">
    <citation type="submission" date="2025-09" db="UniProtKB">
        <authorList>
            <consortium name="Ensembl"/>
        </authorList>
    </citation>
    <scope>IDENTIFICATION</scope>
</reference>
<sequence length="103" mass="11940">DRRTHHAQDLSLGRRFTFQQDNNPKHTAKTTQEWLRDKSLNVLEWPSQSPDLNLIEYLWKVLKIAVEQRSPSNLTELERCAKLVVSYPRRLEAVIAAKGASTK</sequence>
<evidence type="ECO:0000313" key="3">
    <source>
        <dbReference type="Proteomes" id="UP000314982"/>
    </source>
</evidence>
<dbReference type="Proteomes" id="UP000314982">
    <property type="component" value="Unassembled WGS sequence"/>
</dbReference>
<dbReference type="InterPro" id="IPR038717">
    <property type="entry name" value="Tc1-like_DDE_dom"/>
</dbReference>
<dbReference type="Pfam" id="PF13358">
    <property type="entry name" value="DDE_3"/>
    <property type="match status" value="1"/>
</dbReference>
<evidence type="ECO:0000313" key="2">
    <source>
        <dbReference type="Ensembl" id="ENSHHUP00000038403.1"/>
    </source>
</evidence>
<accession>A0A4W5MKP2</accession>
<protein>
    <recommendedName>
        <fullName evidence="1">Tc1-like transposase DDE domain-containing protein</fullName>
    </recommendedName>
</protein>
<name>A0A4W5MKP2_9TELE</name>
<organism evidence="2 3">
    <name type="scientific">Hucho hucho</name>
    <name type="common">huchen</name>
    <dbReference type="NCBI Taxonomy" id="62062"/>
    <lineage>
        <taxon>Eukaryota</taxon>
        <taxon>Metazoa</taxon>
        <taxon>Chordata</taxon>
        <taxon>Craniata</taxon>
        <taxon>Vertebrata</taxon>
        <taxon>Euteleostomi</taxon>
        <taxon>Actinopterygii</taxon>
        <taxon>Neopterygii</taxon>
        <taxon>Teleostei</taxon>
        <taxon>Protacanthopterygii</taxon>
        <taxon>Salmoniformes</taxon>
        <taxon>Salmonidae</taxon>
        <taxon>Salmoninae</taxon>
        <taxon>Hucho</taxon>
    </lineage>
</organism>
<dbReference type="STRING" id="62062.ENSHHUP00000038403"/>
<proteinExistence type="predicted"/>